<feature type="domain" description="RavJ-like C-terminal" evidence="1">
    <location>
        <begin position="238"/>
        <end position="328"/>
    </location>
</feature>
<dbReference type="AlphaFoldDB" id="A0A378HZJ9"/>
<accession>A0A378HZJ9</accession>
<dbReference type="Pfam" id="PF18493">
    <property type="entry name" value="DUF5617"/>
    <property type="match status" value="1"/>
</dbReference>
<evidence type="ECO:0000313" key="2">
    <source>
        <dbReference type="EMBL" id="STX27805.1"/>
    </source>
</evidence>
<sequence length="351" mass="39517">MFVFFYTSRTNNQDKKEITHPGFAIEDKPNLIGGRFNRIIVIKQSEDHDNPITATAMAINTALKSIPNDATAISFDLKQLQSPEVLKAIPEQITSVEFTSKTDISSVLKIIQHLPDHITHLSLSKLFDKSTVDRTDIATIKALIQTIPAHITHISLPNLFEVYADKDLASIFGAFHKKLKGLNMGNLDPFEESIEDERLKNLLIHLPVSVERVLVPHLAWVGSSAGRYINMHELFFPKSYKEITEKLQDNDNATFDQALAILKDYTKSDSYLPGATRFFSGHWNRHHIDAVDEIISKSTNLPGLLDALHNIKLGNPTGSLARRIRFIEHLAYENENKQKVNQDNSMGLSLS</sequence>
<protein>
    <submittedName>
        <fullName evidence="2">Dot/Icm secretion system substrate</fullName>
    </submittedName>
</protein>
<proteinExistence type="predicted"/>
<dbReference type="Proteomes" id="UP000254968">
    <property type="component" value="Unassembled WGS sequence"/>
</dbReference>
<organism evidence="2 3">
    <name type="scientific">Legionella beliardensis</name>
    <dbReference type="NCBI Taxonomy" id="91822"/>
    <lineage>
        <taxon>Bacteria</taxon>
        <taxon>Pseudomonadati</taxon>
        <taxon>Pseudomonadota</taxon>
        <taxon>Gammaproteobacteria</taxon>
        <taxon>Legionellales</taxon>
        <taxon>Legionellaceae</taxon>
        <taxon>Legionella</taxon>
    </lineage>
</organism>
<evidence type="ECO:0000259" key="1">
    <source>
        <dbReference type="Pfam" id="PF18493"/>
    </source>
</evidence>
<dbReference type="EMBL" id="UGNV01000001">
    <property type="protein sequence ID" value="STX27805.1"/>
    <property type="molecule type" value="Genomic_DNA"/>
</dbReference>
<evidence type="ECO:0000313" key="3">
    <source>
        <dbReference type="Proteomes" id="UP000254968"/>
    </source>
</evidence>
<dbReference type="RefSeq" id="WP_115301598.1">
    <property type="nucleotide sequence ID" value="NZ_CAAAHO010000011.1"/>
</dbReference>
<reference evidence="2 3" key="1">
    <citation type="submission" date="2018-06" db="EMBL/GenBank/DDBJ databases">
        <authorList>
            <consortium name="Pathogen Informatics"/>
            <person name="Doyle S."/>
        </authorList>
    </citation>
    <scope>NUCLEOTIDE SEQUENCE [LARGE SCALE GENOMIC DNA]</scope>
    <source>
        <strain evidence="2 3">NCTC13315</strain>
    </source>
</reference>
<name>A0A378HZJ9_9GAMM</name>
<gene>
    <name evidence="2" type="primary">WipB</name>
    <name evidence="2" type="ORF">NCTC13315_00321</name>
</gene>
<dbReference type="InterPro" id="IPR041234">
    <property type="entry name" value="RavJ-like_C"/>
</dbReference>
<dbReference type="OrthoDB" id="5654066at2"/>
<keyword evidence="3" id="KW-1185">Reference proteome</keyword>